<dbReference type="InterPro" id="IPR005170">
    <property type="entry name" value="Transptr-assoc_dom"/>
</dbReference>
<keyword evidence="7 9" id="KW-0129">CBS domain</keyword>
<evidence type="ECO:0000256" key="1">
    <source>
        <dbReference type="ARBA" id="ARBA00004651"/>
    </source>
</evidence>
<evidence type="ECO:0000256" key="4">
    <source>
        <dbReference type="ARBA" id="ARBA00022692"/>
    </source>
</evidence>
<dbReference type="FunFam" id="3.10.580.10:FF:000002">
    <property type="entry name" value="Magnesium/cobalt efflux protein CorC"/>
    <property type="match status" value="1"/>
</dbReference>
<dbReference type="InterPro" id="IPR046342">
    <property type="entry name" value="CBS_dom_sf"/>
</dbReference>
<evidence type="ECO:0000259" key="12">
    <source>
        <dbReference type="PROSITE" id="PS51371"/>
    </source>
</evidence>
<comment type="caution">
    <text evidence="14">The sequence shown here is derived from an EMBL/GenBank/DDBJ whole genome shotgun (WGS) entry which is preliminary data.</text>
</comment>
<keyword evidence="8 10" id="KW-0472">Membrane</keyword>
<evidence type="ECO:0000256" key="11">
    <source>
        <dbReference type="SAM" id="Phobius"/>
    </source>
</evidence>
<dbReference type="PROSITE" id="PS51371">
    <property type="entry name" value="CBS"/>
    <property type="match status" value="2"/>
</dbReference>
<comment type="subcellular location">
    <subcellularLocation>
        <location evidence="1">Cell membrane</location>
        <topology evidence="1">Multi-pass membrane protein</topology>
    </subcellularLocation>
</comment>
<dbReference type="PATRIC" id="fig|1293598.4.peg.1031"/>
<feature type="domain" description="CNNM transmembrane" evidence="13">
    <location>
        <begin position="1"/>
        <end position="190"/>
    </location>
</feature>
<evidence type="ECO:0000256" key="9">
    <source>
        <dbReference type="PROSITE-ProRule" id="PRU00703"/>
    </source>
</evidence>
<evidence type="ECO:0000256" key="5">
    <source>
        <dbReference type="ARBA" id="ARBA00022737"/>
    </source>
</evidence>
<sequence>MLIVILTLINAFFAAAEIAVVSSSKVKMEAQAKAGDKRAKALLKVMGNSGTFLATIQVGITFAGFFASASAATTLAGRLAPVFGDAPWAREVAILIVTILLSYVSLVFGELYPKQLALQMTERVAKFSVTPIRWLSAIMRPFIWLLSISTKALMKLTPIEFNNDQDTMTRDEMVSMIETGKKSGALEDDEYEMFEGIISLNKTMAREVMVPRPDAFMIDADDSDADNIDAILSEIYSRIPVFKEDKDHIVGIVHIKNLLKQARQIGFEHLKIEDVMTEPLFVPETISVDDLLTAMRVKQQQMAILLDEYGGVVGLVTIEDLIEEIVGDIDDESDQADLTYTKTGERTYLVAGRMTISDFNDAFGTQLEDPDVDTIAGYVITQLGAIPSNHHQETLFIGDGLKITTGRVEGSRLLNVHLELPEHKPVVQTD</sequence>
<dbReference type="InterPro" id="IPR051676">
    <property type="entry name" value="UPF0053_domain"/>
</dbReference>
<dbReference type="AlphaFoldDB" id="A0A0R2MYJ2"/>
<dbReference type="STRING" id="1293598.IV56_GL000981"/>
<comment type="similarity">
    <text evidence="2">Belongs to the UPF0053 family.</text>
</comment>
<dbReference type="InterPro" id="IPR000644">
    <property type="entry name" value="CBS_dom"/>
</dbReference>
<keyword evidence="3" id="KW-1003">Cell membrane</keyword>
<feature type="domain" description="CBS" evidence="12">
    <location>
        <begin position="209"/>
        <end position="272"/>
    </location>
</feature>
<evidence type="ECO:0000313" key="14">
    <source>
        <dbReference type="EMBL" id="KRO16707.1"/>
    </source>
</evidence>
<evidence type="ECO:0000256" key="6">
    <source>
        <dbReference type="ARBA" id="ARBA00022989"/>
    </source>
</evidence>
<evidence type="ECO:0000256" key="10">
    <source>
        <dbReference type="PROSITE-ProRule" id="PRU01193"/>
    </source>
</evidence>
<dbReference type="Gene3D" id="3.10.580.10">
    <property type="entry name" value="CBS-domain"/>
    <property type="match status" value="1"/>
</dbReference>
<dbReference type="Pfam" id="PF03471">
    <property type="entry name" value="CorC_HlyC"/>
    <property type="match status" value="1"/>
</dbReference>
<dbReference type="InterPro" id="IPR044751">
    <property type="entry name" value="Ion_transp-like_CBS"/>
</dbReference>
<dbReference type="PROSITE" id="PS51846">
    <property type="entry name" value="CNNM"/>
    <property type="match status" value="1"/>
</dbReference>
<name>A0A0R2MYJ2_9LACO</name>
<evidence type="ECO:0000313" key="15">
    <source>
        <dbReference type="Proteomes" id="UP000050969"/>
    </source>
</evidence>
<evidence type="ECO:0000256" key="7">
    <source>
        <dbReference type="ARBA" id="ARBA00023122"/>
    </source>
</evidence>
<gene>
    <name evidence="14" type="ORF">IV56_GL000981</name>
</gene>
<dbReference type="Gene3D" id="3.30.465.10">
    <property type="match status" value="1"/>
</dbReference>
<dbReference type="CDD" id="cd04590">
    <property type="entry name" value="CBS_pair_CorC_HlyC_assoc"/>
    <property type="match status" value="1"/>
</dbReference>
<feature type="transmembrane region" description="Helical" evidence="11">
    <location>
        <begin position="92"/>
        <end position="112"/>
    </location>
</feature>
<dbReference type="GO" id="GO:0050660">
    <property type="term" value="F:flavin adenine dinucleotide binding"/>
    <property type="evidence" value="ECO:0007669"/>
    <property type="project" value="InterPro"/>
</dbReference>
<dbReference type="SUPFAM" id="SSF54631">
    <property type="entry name" value="CBS-domain pair"/>
    <property type="match status" value="1"/>
</dbReference>
<dbReference type="PANTHER" id="PTHR43099">
    <property type="entry name" value="UPF0053 PROTEIN YRKA"/>
    <property type="match status" value="1"/>
</dbReference>
<evidence type="ECO:0000259" key="13">
    <source>
        <dbReference type="PROSITE" id="PS51846"/>
    </source>
</evidence>
<evidence type="ECO:0000256" key="3">
    <source>
        <dbReference type="ARBA" id="ARBA00022475"/>
    </source>
</evidence>
<feature type="domain" description="CBS" evidence="12">
    <location>
        <begin position="275"/>
        <end position="332"/>
    </location>
</feature>
<evidence type="ECO:0000256" key="2">
    <source>
        <dbReference type="ARBA" id="ARBA00006337"/>
    </source>
</evidence>
<dbReference type="PANTHER" id="PTHR43099:SF2">
    <property type="entry name" value="UPF0053 PROTEIN YRKA"/>
    <property type="match status" value="1"/>
</dbReference>
<dbReference type="Pfam" id="PF01595">
    <property type="entry name" value="CNNM"/>
    <property type="match status" value="1"/>
</dbReference>
<organism evidence="14 15">
    <name type="scientific">Lacticaseibacillus saniviri JCM 17471 = DSM 24301</name>
    <dbReference type="NCBI Taxonomy" id="1293598"/>
    <lineage>
        <taxon>Bacteria</taxon>
        <taxon>Bacillati</taxon>
        <taxon>Bacillota</taxon>
        <taxon>Bacilli</taxon>
        <taxon>Lactobacillales</taxon>
        <taxon>Lactobacillaceae</taxon>
        <taxon>Lacticaseibacillus</taxon>
    </lineage>
</organism>
<proteinExistence type="inferred from homology"/>
<keyword evidence="5" id="KW-0677">Repeat</keyword>
<protein>
    <submittedName>
        <fullName evidence="14">Transporter</fullName>
    </submittedName>
</protein>
<dbReference type="InterPro" id="IPR016169">
    <property type="entry name" value="FAD-bd_PCMH_sub2"/>
</dbReference>
<dbReference type="SMART" id="SM01091">
    <property type="entry name" value="CorC_HlyC"/>
    <property type="match status" value="1"/>
</dbReference>
<keyword evidence="6 10" id="KW-1133">Transmembrane helix</keyword>
<dbReference type="Pfam" id="PF00571">
    <property type="entry name" value="CBS"/>
    <property type="match status" value="2"/>
</dbReference>
<feature type="transmembrane region" description="Helical" evidence="11">
    <location>
        <begin position="132"/>
        <end position="153"/>
    </location>
</feature>
<reference evidence="14 15" key="1">
    <citation type="journal article" date="2015" name="Genome Announc.">
        <title>Expanding the biotechnology potential of lactobacilli through comparative genomics of 213 strains and associated genera.</title>
        <authorList>
            <person name="Sun Z."/>
            <person name="Harris H.M."/>
            <person name="McCann A."/>
            <person name="Guo C."/>
            <person name="Argimon S."/>
            <person name="Zhang W."/>
            <person name="Yang X."/>
            <person name="Jeffery I.B."/>
            <person name="Cooney J.C."/>
            <person name="Kagawa T.F."/>
            <person name="Liu W."/>
            <person name="Song Y."/>
            <person name="Salvetti E."/>
            <person name="Wrobel A."/>
            <person name="Rasinkangas P."/>
            <person name="Parkhill J."/>
            <person name="Rea M.C."/>
            <person name="O'Sullivan O."/>
            <person name="Ritari J."/>
            <person name="Douillard F.P."/>
            <person name="Paul Ross R."/>
            <person name="Yang R."/>
            <person name="Briner A.E."/>
            <person name="Felis G.E."/>
            <person name="de Vos W.M."/>
            <person name="Barrangou R."/>
            <person name="Klaenhammer T.R."/>
            <person name="Caufield P.W."/>
            <person name="Cui Y."/>
            <person name="Zhang H."/>
            <person name="O'Toole P.W."/>
        </authorList>
    </citation>
    <scope>NUCLEOTIDE SEQUENCE [LARGE SCALE GENOMIC DNA]</scope>
    <source>
        <strain evidence="14 15">DSM 24301</strain>
    </source>
</reference>
<dbReference type="GO" id="GO:0005886">
    <property type="term" value="C:plasma membrane"/>
    <property type="evidence" value="ECO:0007669"/>
    <property type="project" value="UniProtKB-SubCell"/>
</dbReference>
<keyword evidence="15" id="KW-1185">Reference proteome</keyword>
<evidence type="ECO:0000256" key="8">
    <source>
        <dbReference type="ARBA" id="ARBA00023136"/>
    </source>
</evidence>
<dbReference type="Proteomes" id="UP000050969">
    <property type="component" value="Unassembled WGS sequence"/>
</dbReference>
<dbReference type="SUPFAM" id="SSF56176">
    <property type="entry name" value="FAD-binding/transporter-associated domain-like"/>
    <property type="match status" value="1"/>
</dbReference>
<dbReference type="InterPro" id="IPR036318">
    <property type="entry name" value="FAD-bd_PCMH-like_sf"/>
</dbReference>
<keyword evidence="4 10" id="KW-0812">Transmembrane</keyword>
<accession>A0A0R2MYJ2</accession>
<dbReference type="InterPro" id="IPR002550">
    <property type="entry name" value="CNNM"/>
</dbReference>
<feature type="transmembrane region" description="Helical" evidence="11">
    <location>
        <begin position="52"/>
        <end position="80"/>
    </location>
</feature>
<dbReference type="EMBL" id="JQCE01000034">
    <property type="protein sequence ID" value="KRO16707.1"/>
    <property type="molecule type" value="Genomic_DNA"/>
</dbReference>